<sequence>MFLLRHISFGSLNFPPLTSLALVYFSSFYCFIVGQYWFAHHVDVLLYQFFHMIYNMTC</sequence>
<keyword evidence="1" id="KW-0472">Membrane</keyword>
<accession>A0A2P2QFX3</accession>
<dbReference type="EMBL" id="GGEC01085293">
    <property type="protein sequence ID" value="MBX65777.1"/>
    <property type="molecule type" value="Transcribed_RNA"/>
</dbReference>
<proteinExistence type="predicted"/>
<organism evidence="2">
    <name type="scientific">Rhizophora mucronata</name>
    <name type="common">Asiatic mangrove</name>
    <dbReference type="NCBI Taxonomy" id="61149"/>
    <lineage>
        <taxon>Eukaryota</taxon>
        <taxon>Viridiplantae</taxon>
        <taxon>Streptophyta</taxon>
        <taxon>Embryophyta</taxon>
        <taxon>Tracheophyta</taxon>
        <taxon>Spermatophyta</taxon>
        <taxon>Magnoliopsida</taxon>
        <taxon>eudicotyledons</taxon>
        <taxon>Gunneridae</taxon>
        <taxon>Pentapetalae</taxon>
        <taxon>rosids</taxon>
        <taxon>fabids</taxon>
        <taxon>Malpighiales</taxon>
        <taxon>Rhizophoraceae</taxon>
        <taxon>Rhizophora</taxon>
    </lineage>
</organism>
<evidence type="ECO:0000256" key="1">
    <source>
        <dbReference type="SAM" id="Phobius"/>
    </source>
</evidence>
<reference evidence="2" key="1">
    <citation type="submission" date="2018-02" db="EMBL/GenBank/DDBJ databases">
        <title>Rhizophora mucronata_Transcriptome.</title>
        <authorList>
            <person name="Meera S.P."/>
            <person name="Sreeshan A."/>
            <person name="Augustine A."/>
        </authorList>
    </citation>
    <scope>NUCLEOTIDE SEQUENCE</scope>
    <source>
        <tissue evidence="2">Leaf</tissue>
    </source>
</reference>
<keyword evidence="1" id="KW-0812">Transmembrane</keyword>
<dbReference type="AlphaFoldDB" id="A0A2P2QFX3"/>
<name>A0A2P2QFX3_RHIMU</name>
<keyword evidence="1" id="KW-1133">Transmembrane helix</keyword>
<feature type="transmembrane region" description="Helical" evidence="1">
    <location>
        <begin position="20"/>
        <end position="39"/>
    </location>
</feature>
<evidence type="ECO:0000313" key="2">
    <source>
        <dbReference type="EMBL" id="MBX65777.1"/>
    </source>
</evidence>
<protein>
    <submittedName>
        <fullName evidence="2">Uncharacterized protein</fullName>
    </submittedName>
</protein>